<reference evidence="2" key="1">
    <citation type="submission" date="2007-02" db="EMBL/GenBank/DDBJ databases">
        <title>Complete sequence of Mycobacterium sp. JLS.</title>
        <authorList>
            <consortium name="US DOE Joint Genome Institute"/>
            <person name="Copeland A."/>
            <person name="Lucas S."/>
            <person name="Lapidus A."/>
            <person name="Barry K."/>
            <person name="Detter J.C."/>
            <person name="Glavina del Rio T."/>
            <person name="Hammon N."/>
            <person name="Israni S."/>
            <person name="Dalin E."/>
            <person name="Tice H."/>
            <person name="Pitluck S."/>
            <person name="Chain P."/>
            <person name="Malfatti S."/>
            <person name="Shin M."/>
            <person name="Vergez L."/>
            <person name="Schmutz J."/>
            <person name="Larimer F."/>
            <person name="Land M."/>
            <person name="Hauser L."/>
            <person name="Kyrpides N."/>
            <person name="Mikhailova N."/>
            <person name="Miller C.D."/>
            <person name="Anderson A.J."/>
            <person name="Sims R.C."/>
            <person name="Richardson P."/>
        </authorList>
    </citation>
    <scope>NUCLEOTIDE SEQUENCE [LARGE SCALE GENOMIC DNA]</scope>
    <source>
        <strain evidence="2">JLS</strain>
    </source>
</reference>
<dbReference type="AlphaFoldDB" id="A0A5Q5CDB7"/>
<sequence length="245" mass="26735">MAVPLELLRRLVVQHRVALAMLLGEIGLAFDKTLASWAEEFPDPMRLHGGTLCSDVRTRVLAMNAIDARSRFDNPPRTPSRSASCGPDSTLQMSSGPGVSVRFGDSDMAFARVRHMSPKEAEALGAVVQQLAMPAPKPGRQMVLDDDEPESQRVMGPPGIGQNWDLVLYWWETPGRLSVAGGILAMVEEIDTSDERIVAFVDLPAAIRPKTAAEIAQQDVEDDEDDRDFDEQWPENPSAGEDSGA</sequence>
<accession>A0A5Q5CDB7</accession>
<protein>
    <submittedName>
        <fullName evidence="2">Uncharacterized protein</fullName>
    </submittedName>
</protein>
<organism evidence="2">
    <name type="scientific">Mycobacterium sp. (strain JLS)</name>
    <dbReference type="NCBI Taxonomy" id="164757"/>
    <lineage>
        <taxon>Bacteria</taxon>
        <taxon>Bacillati</taxon>
        <taxon>Actinomycetota</taxon>
        <taxon>Actinomycetes</taxon>
        <taxon>Mycobacteriales</taxon>
        <taxon>Mycobacteriaceae</taxon>
        <taxon>Mycobacterium</taxon>
    </lineage>
</organism>
<dbReference type="KEGG" id="mjl:Mjls_1424"/>
<gene>
    <name evidence="2" type="ordered locus">Mjls_1424</name>
</gene>
<feature type="region of interest" description="Disordered" evidence="1">
    <location>
        <begin position="68"/>
        <end position="98"/>
    </location>
</feature>
<dbReference type="EMBL" id="CP000580">
    <property type="protein sequence ID" value="ABN97226.1"/>
    <property type="molecule type" value="Genomic_DNA"/>
</dbReference>
<proteinExistence type="predicted"/>
<evidence type="ECO:0000313" key="2">
    <source>
        <dbReference type="EMBL" id="ABN97226.1"/>
    </source>
</evidence>
<feature type="compositionally biased region" description="Acidic residues" evidence="1">
    <location>
        <begin position="219"/>
        <end position="233"/>
    </location>
</feature>
<feature type="compositionally biased region" description="Polar residues" evidence="1">
    <location>
        <begin position="79"/>
        <end position="97"/>
    </location>
</feature>
<name>A0A5Q5CDB7_MYCSJ</name>
<evidence type="ECO:0000256" key="1">
    <source>
        <dbReference type="SAM" id="MobiDB-lite"/>
    </source>
</evidence>
<feature type="region of interest" description="Disordered" evidence="1">
    <location>
        <begin position="211"/>
        <end position="245"/>
    </location>
</feature>